<dbReference type="GO" id="GO:0008081">
    <property type="term" value="F:phosphoric diester hydrolase activity"/>
    <property type="evidence" value="ECO:0007669"/>
    <property type="project" value="InterPro"/>
</dbReference>
<dbReference type="EMBL" id="FWEW01000056">
    <property type="protein sequence ID" value="SLM33529.1"/>
    <property type="molecule type" value="Genomic_DNA"/>
</dbReference>
<dbReference type="InterPro" id="IPR017946">
    <property type="entry name" value="PLC-like_Pdiesterase_TIM-brl"/>
</dbReference>
<dbReference type="Proteomes" id="UP000192927">
    <property type="component" value="Unassembled WGS sequence"/>
</dbReference>
<comment type="similarity">
    <text evidence="1">Belongs to the AIM6 family.</text>
</comment>
<evidence type="ECO:0000256" key="1">
    <source>
        <dbReference type="ARBA" id="ARBA00008858"/>
    </source>
</evidence>
<protein>
    <submittedName>
        <fullName evidence="3">PLC-like phosphodiesterase, TIM beta/alpha-barrel domain</fullName>
    </submittedName>
</protein>
<sequence length="316" mass="33796">MKLPLLSGAALTAALALAADIPSLSSTLQNILANTDNSDLYHYPTDLTQGIVPKPIHSHNDYWRPIPVYTALSVGCASIEADIHLINSTLFIGHEPSALTLPRTLTSLYITPLLSILQHENPLSLFVPTPTRNGVFDTSSTQTLYLFIDVKTPGAPAWPSVLSALAPLRQANYLTTYNATATPPLTPGPITVIGTGNSPLDIISAASVRDYFYDAPLDTLTTAAGNNISATLSPIASASFLEQIGVVRNISAPLNSSQLAVLRQQVGAAHARGILVRYYELPAWPIGLRDGVWRVLWDEGVDFINADDVAAAAEMF</sequence>
<name>A0A1W5CS90_9LECA</name>
<accession>A0A1W5CS90</accession>
<feature type="signal peptide" evidence="2">
    <location>
        <begin position="1"/>
        <end position="18"/>
    </location>
</feature>
<keyword evidence="2" id="KW-0732">Signal</keyword>
<feature type="chain" id="PRO_5012461624" evidence="2">
    <location>
        <begin position="19"/>
        <end position="316"/>
    </location>
</feature>
<dbReference type="SUPFAM" id="SSF51695">
    <property type="entry name" value="PLC-like phosphodiesterases"/>
    <property type="match status" value="1"/>
</dbReference>
<evidence type="ECO:0000313" key="4">
    <source>
        <dbReference type="Proteomes" id="UP000192927"/>
    </source>
</evidence>
<dbReference type="GO" id="GO:0006629">
    <property type="term" value="P:lipid metabolic process"/>
    <property type="evidence" value="ECO:0007669"/>
    <property type="project" value="InterPro"/>
</dbReference>
<keyword evidence="4" id="KW-1185">Reference proteome</keyword>
<dbReference type="InterPro" id="IPR051236">
    <property type="entry name" value="HAT_RTT109-like"/>
</dbReference>
<reference evidence="4" key="1">
    <citation type="submission" date="2017-03" db="EMBL/GenBank/DDBJ databases">
        <authorList>
            <person name="Sharma R."/>
            <person name="Thines M."/>
        </authorList>
    </citation>
    <scope>NUCLEOTIDE SEQUENCE [LARGE SCALE GENOMIC DNA]</scope>
</reference>
<dbReference type="PANTHER" id="PTHR31571">
    <property type="entry name" value="ALTERED INHERITANCE OF MITOCHONDRIA PROTEIN 6"/>
    <property type="match status" value="1"/>
</dbReference>
<proteinExistence type="inferred from homology"/>
<organism evidence="3 4">
    <name type="scientific">Lasallia pustulata</name>
    <dbReference type="NCBI Taxonomy" id="136370"/>
    <lineage>
        <taxon>Eukaryota</taxon>
        <taxon>Fungi</taxon>
        <taxon>Dikarya</taxon>
        <taxon>Ascomycota</taxon>
        <taxon>Pezizomycotina</taxon>
        <taxon>Lecanoromycetes</taxon>
        <taxon>OSLEUM clade</taxon>
        <taxon>Umbilicariomycetidae</taxon>
        <taxon>Umbilicariales</taxon>
        <taxon>Umbilicariaceae</taxon>
        <taxon>Lasallia</taxon>
    </lineage>
</organism>
<dbReference type="AlphaFoldDB" id="A0A1W5CS90"/>
<dbReference type="PANTHER" id="PTHR31571:SF5">
    <property type="entry name" value="ALTERED INHERITANCE OF MITOCHONDRIA PROTEIN 6"/>
    <property type="match status" value="1"/>
</dbReference>
<evidence type="ECO:0000313" key="3">
    <source>
        <dbReference type="EMBL" id="SLM33529.1"/>
    </source>
</evidence>
<evidence type="ECO:0000256" key="2">
    <source>
        <dbReference type="SAM" id="SignalP"/>
    </source>
</evidence>